<reference evidence="1 2" key="1">
    <citation type="submission" date="2016-10" db="EMBL/GenBank/DDBJ databases">
        <authorList>
            <person name="de Groot N.N."/>
        </authorList>
    </citation>
    <scope>NUCLEOTIDE SEQUENCE [LARGE SCALE GENOMIC DNA]</scope>
    <source>
        <strain evidence="1 2">CGMCC 1.8891</strain>
    </source>
</reference>
<proteinExistence type="predicted"/>
<dbReference type="EMBL" id="FORY01000003">
    <property type="protein sequence ID" value="SFJ31469.1"/>
    <property type="molecule type" value="Genomic_DNA"/>
</dbReference>
<gene>
    <name evidence="1" type="ORF">SAMN04488138_103304</name>
</gene>
<dbReference type="Gene3D" id="1.10.357.10">
    <property type="entry name" value="Tetracycline Repressor, domain 2"/>
    <property type="match status" value="1"/>
</dbReference>
<protein>
    <submittedName>
        <fullName evidence="1">Uncharacterized protein</fullName>
    </submittedName>
</protein>
<sequence>MPVLTPMACINCRALNHTISSSNGRADLVLEAVFEETGNYAAQPALKEDKRCRVVLEEFLINVFEHLNKDRDTLCSIIAAAQKDVTFNASFHKSFVLPREKMITALLHRAPDMRAHRAPSSAQRDKTDMRYGCANGRNRLLLIE</sequence>
<dbReference type="RefSeq" id="WP_158527942.1">
    <property type="nucleotide sequence ID" value="NZ_FORY01000003.1"/>
</dbReference>
<organism evidence="1 2">
    <name type="scientific">Celeribacter halophilus</name>
    <dbReference type="NCBI Taxonomy" id="576117"/>
    <lineage>
        <taxon>Bacteria</taxon>
        <taxon>Pseudomonadati</taxon>
        <taxon>Pseudomonadota</taxon>
        <taxon>Alphaproteobacteria</taxon>
        <taxon>Rhodobacterales</taxon>
        <taxon>Roseobacteraceae</taxon>
        <taxon>Celeribacter</taxon>
    </lineage>
</organism>
<accession>A0A1I3QD16</accession>
<dbReference type="AlphaFoldDB" id="A0A1I3QD16"/>
<name>A0A1I3QD16_9RHOB</name>
<dbReference type="STRING" id="576117.SAMN04488138_103304"/>
<keyword evidence="2" id="KW-1185">Reference proteome</keyword>
<dbReference type="GeneID" id="98667168"/>
<evidence type="ECO:0000313" key="2">
    <source>
        <dbReference type="Proteomes" id="UP000183299"/>
    </source>
</evidence>
<evidence type="ECO:0000313" key="1">
    <source>
        <dbReference type="EMBL" id="SFJ31469.1"/>
    </source>
</evidence>
<dbReference type="Proteomes" id="UP000183299">
    <property type="component" value="Unassembled WGS sequence"/>
</dbReference>